<dbReference type="SMART" id="SM00228">
    <property type="entry name" value="PDZ"/>
    <property type="match status" value="2"/>
</dbReference>
<dbReference type="EMBL" id="CP092876">
    <property type="protein sequence ID" value="UYV76918.1"/>
    <property type="molecule type" value="Genomic_DNA"/>
</dbReference>
<dbReference type="SUPFAM" id="SSF50156">
    <property type="entry name" value="PDZ domain-like"/>
    <property type="match status" value="2"/>
</dbReference>
<accession>A0ABY6LAH4</accession>
<dbReference type="InterPro" id="IPR051230">
    <property type="entry name" value="APP-Binding"/>
</dbReference>
<dbReference type="CDD" id="cd06794">
    <property type="entry name" value="PDZ2_syntenin-like"/>
    <property type="match status" value="1"/>
</dbReference>
<sequence length="244" mass="26948">MLIIMGRSRQLLLLRQVLDEYQTVAVLPGIRGGQLVAPLSSQTLGLARAQVNHGIREVILCKDQAGKVGLRMQAINKGVFVVLVQANSPAALAGLRFGDQILQINDTVVAGFTMTQVHDLIRKANPKRIVLHVRDRPFERTVTMHKDSIDTIGFVFKNGKIISLVKDSSAARNGLLTDHQLLEHTRVNGQNVVGIKDSEITKIIREGGNVVTVTIMPSFIYDHMMKFMATSIVKKLMDHSIPDL</sequence>
<dbReference type="PANTHER" id="PTHR12345:SF3">
    <property type="entry name" value="PDZ DOMAIN-CONTAINING PROTEIN"/>
    <property type="match status" value="1"/>
</dbReference>
<dbReference type="InterPro" id="IPR036034">
    <property type="entry name" value="PDZ_sf"/>
</dbReference>
<feature type="domain" description="PDZ" evidence="2">
    <location>
        <begin position="57"/>
        <end position="136"/>
    </location>
</feature>
<evidence type="ECO:0000256" key="1">
    <source>
        <dbReference type="ARBA" id="ARBA00022737"/>
    </source>
</evidence>
<organism evidence="3 4">
    <name type="scientific">Cordylochernes scorpioides</name>
    <dbReference type="NCBI Taxonomy" id="51811"/>
    <lineage>
        <taxon>Eukaryota</taxon>
        <taxon>Metazoa</taxon>
        <taxon>Ecdysozoa</taxon>
        <taxon>Arthropoda</taxon>
        <taxon>Chelicerata</taxon>
        <taxon>Arachnida</taxon>
        <taxon>Pseudoscorpiones</taxon>
        <taxon>Cheliferoidea</taxon>
        <taxon>Chernetidae</taxon>
        <taxon>Cordylochernes</taxon>
    </lineage>
</organism>
<gene>
    <name evidence="3" type="ORF">LAZ67_14002395</name>
</gene>
<evidence type="ECO:0000259" key="2">
    <source>
        <dbReference type="PROSITE" id="PS50106"/>
    </source>
</evidence>
<keyword evidence="1" id="KW-0677">Repeat</keyword>
<dbReference type="PROSITE" id="PS50106">
    <property type="entry name" value="PDZ"/>
    <property type="match status" value="1"/>
</dbReference>
<dbReference type="CDD" id="cd06721">
    <property type="entry name" value="PDZ1_syntenin-like"/>
    <property type="match status" value="1"/>
</dbReference>
<keyword evidence="4" id="KW-1185">Reference proteome</keyword>
<dbReference type="Pfam" id="PF17820">
    <property type="entry name" value="PDZ_6"/>
    <property type="match status" value="1"/>
</dbReference>
<proteinExistence type="predicted"/>
<dbReference type="InterPro" id="IPR041489">
    <property type="entry name" value="PDZ_6"/>
</dbReference>
<dbReference type="Proteomes" id="UP001235939">
    <property type="component" value="Chromosome 14"/>
</dbReference>
<evidence type="ECO:0000313" key="4">
    <source>
        <dbReference type="Proteomes" id="UP001235939"/>
    </source>
</evidence>
<name>A0ABY6LAH4_9ARAC</name>
<evidence type="ECO:0000313" key="3">
    <source>
        <dbReference type="EMBL" id="UYV76918.1"/>
    </source>
</evidence>
<dbReference type="Gene3D" id="2.30.42.10">
    <property type="match status" value="2"/>
</dbReference>
<dbReference type="PANTHER" id="PTHR12345">
    <property type="entry name" value="SYNTENIN RELATED"/>
    <property type="match status" value="1"/>
</dbReference>
<reference evidence="3 4" key="1">
    <citation type="submission" date="2022-01" db="EMBL/GenBank/DDBJ databases">
        <title>A chromosomal length assembly of Cordylochernes scorpioides.</title>
        <authorList>
            <person name="Zeh D."/>
            <person name="Zeh J."/>
        </authorList>
    </citation>
    <scope>NUCLEOTIDE SEQUENCE [LARGE SCALE GENOMIC DNA]</scope>
    <source>
        <strain evidence="3">IN4F17</strain>
        <tissue evidence="3">Whole Body</tissue>
    </source>
</reference>
<protein>
    <submittedName>
        <fullName evidence="3">SDCBP</fullName>
    </submittedName>
</protein>
<dbReference type="InterPro" id="IPR001478">
    <property type="entry name" value="PDZ"/>
</dbReference>